<keyword evidence="1" id="KW-0472">Membrane</keyword>
<feature type="transmembrane region" description="Helical" evidence="1">
    <location>
        <begin position="43"/>
        <end position="66"/>
    </location>
</feature>
<evidence type="ECO:0000256" key="1">
    <source>
        <dbReference type="SAM" id="Phobius"/>
    </source>
</evidence>
<organism evidence="2 3">
    <name type="scientific">Chryseobacterium oleae</name>
    <dbReference type="NCBI Taxonomy" id="491207"/>
    <lineage>
        <taxon>Bacteria</taxon>
        <taxon>Pseudomonadati</taxon>
        <taxon>Bacteroidota</taxon>
        <taxon>Flavobacteriia</taxon>
        <taxon>Flavobacteriales</taxon>
        <taxon>Weeksellaceae</taxon>
        <taxon>Chryseobacterium group</taxon>
        <taxon>Chryseobacterium</taxon>
    </lineage>
</organism>
<protein>
    <submittedName>
        <fullName evidence="2">Uncharacterized protein</fullName>
    </submittedName>
</protein>
<gene>
    <name evidence="2" type="ORF">SAMN05421594_4179</name>
</gene>
<keyword evidence="1" id="KW-0812">Transmembrane</keyword>
<evidence type="ECO:0000313" key="3">
    <source>
        <dbReference type="Proteomes" id="UP000198769"/>
    </source>
</evidence>
<reference evidence="3" key="1">
    <citation type="submission" date="2016-10" db="EMBL/GenBank/DDBJ databases">
        <authorList>
            <person name="Varghese N."/>
            <person name="Submissions S."/>
        </authorList>
    </citation>
    <scope>NUCLEOTIDE SEQUENCE [LARGE SCALE GENOMIC DNA]</scope>
    <source>
        <strain evidence="3">DSM 25575</strain>
    </source>
</reference>
<dbReference type="EMBL" id="FOVD01000008">
    <property type="protein sequence ID" value="SFN78125.1"/>
    <property type="molecule type" value="Genomic_DNA"/>
</dbReference>
<keyword evidence="3" id="KW-1185">Reference proteome</keyword>
<dbReference type="AlphaFoldDB" id="A0A1I5BTR4"/>
<name>A0A1I5BTR4_CHROL</name>
<dbReference type="Proteomes" id="UP000198769">
    <property type="component" value="Unassembled WGS sequence"/>
</dbReference>
<proteinExistence type="predicted"/>
<sequence>MILVNMKYVDCRLGGMWLSVGGFRSWRVGEFEGFRVNEFGKRCWFLVLSGKILWMWSAGFGIRVFLV</sequence>
<accession>A0A1I5BTR4</accession>
<evidence type="ECO:0000313" key="2">
    <source>
        <dbReference type="EMBL" id="SFN78125.1"/>
    </source>
</evidence>
<keyword evidence="1" id="KW-1133">Transmembrane helix</keyword>